<organism evidence="2 3">
    <name type="scientific">Agromyces seonyuensis</name>
    <dbReference type="NCBI Taxonomy" id="2662446"/>
    <lineage>
        <taxon>Bacteria</taxon>
        <taxon>Bacillati</taxon>
        <taxon>Actinomycetota</taxon>
        <taxon>Actinomycetes</taxon>
        <taxon>Micrococcales</taxon>
        <taxon>Microbacteriaceae</taxon>
        <taxon>Agromyces</taxon>
    </lineage>
</organism>
<dbReference type="AlphaFoldDB" id="A0A6I4P4Y8"/>
<reference evidence="2 3" key="1">
    <citation type="submission" date="2019-12" db="EMBL/GenBank/DDBJ databases">
        <authorList>
            <person name="Kim Y.S."/>
        </authorList>
    </citation>
    <scope>NUCLEOTIDE SEQUENCE [LARGE SCALE GENOMIC DNA]</scope>
    <source>
        <strain evidence="2 3">MMS17-SY077</strain>
    </source>
</reference>
<keyword evidence="3" id="KW-1185">Reference proteome</keyword>
<evidence type="ECO:0000313" key="2">
    <source>
        <dbReference type="EMBL" id="MWB98547.1"/>
    </source>
</evidence>
<dbReference type="Pfam" id="PF07287">
    <property type="entry name" value="AtuA"/>
    <property type="match status" value="1"/>
</dbReference>
<dbReference type="Proteomes" id="UP000438182">
    <property type="component" value="Unassembled WGS sequence"/>
</dbReference>
<dbReference type="RefSeq" id="WP_160423977.1">
    <property type="nucleotide sequence ID" value="NZ_WSTA01000029.1"/>
</dbReference>
<comment type="caution">
    <text evidence="2">The sequence shown here is derived from an EMBL/GenBank/DDBJ whole genome shotgun (WGS) entry which is preliminary data.</text>
</comment>
<proteinExistence type="predicted"/>
<accession>A0A6I4P4Y8</accession>
<feature type="domain" description="Acyclic terpene utilisation N-terminal" evidence="1">
    <location>
        <begin position="78"/>
        <end position="425"/>
    </location>
</feature>
<sequence length="473" mass="49338">MTDSLTAEATGPAPSPKRDSIRIVFPIGMLGGGFPEETVARGIRLGADAIAVDGGSTDSGPSYLGAGVAKTPRGAAKRDLRVMLVAARAAGIPVVVTSAGTSGTDSGVDWLAGIAQEIADEESLTFRLATIRSELAQEQVLGALAAGRIRALEPAGPLDAATVERCSHIVGLMGHAPIADALDAGADLVIAGRASDTASVAALALRHGIAPGPAWHAAKTVECGSQCTTDPLGGGVMVEIDDDGFTVVPLDDTSAATPMTVAAHMLYENADPYRMREPAGILDTSAAVYTALDERTTRVEGSRFEAAEQPTIKLEGSAFAGYETMSLVGVRDPEILAHLDAWLARLDGELRRRAHAFLGLEPADYDLEVRAYGHNAVLGDLEPGGSVPREVGVLLRVRAADQATATALAKTANPVLLHLPLAGMTHLPSFAFATSPAEFERGAVYEFVLQHAIEVADERDLFRTEFQEVAPRG</sequence>
<gene>
    <name evidence="2" type="ORF">GB864_08300</name>
</gene>
<protein>
    <submittedName>
        <fullName evidence="2">Acyclic terpene utilization AtuA family protein</fullName>
    </submittedName>
</protein>
<dbReference type="InterPro" id="IPR010839">
    <property type="entry name" value="AtuA_N"/>
</dbReference>
<name>A0A6I4P4Y8_9MICO</name>
<dbReference type="EMBL" id="WSTA01000029">
    <property type="protein sequence ID" value="MWB98547.1"/>
    <property type="molecule type" value="Genomic_DNA"/>
</dbReference>
<evidence type="ECO:0000313" key="3">
    <source>
        <dbReference type="Proteomes" id="UP000438182"/>
    </source>
</evidence>
<evidence type="ECO:0000259" key="1">
    <source>
        <dbReference type="Pfam" id="PF07287"/>
    </source>
</evidence>